<dbReference type="Pfam" id="PF00743">
    <property type="entry name" value="FMO-like"/>
    <property type="match status" value="1"/>
</dbReference>
<evidence type="ECO:0000313" key="8">
    <source>
        <dbReference type="Proteomes" id="UP000806285"/>
    </source>
</evidence>
<keyword evidence="3" id="KW-0285">Flavoprotein</keyword>
<dbReference type="InterPro" id="IPR051820">
    <property type="entry name" value="FAD-binding_MO"/>
</dbReference>
<dbReference type="RefSeq" id="WP_193675435.1">
    <property type="nucleotide sequence ID" value="NZ_JADDIV010000001.1"/>
</dbReference>
<dbReference type="PRINTS" id="PR00411">
    <property type="entry name" value="PNDRDTASEI"/>
</dbReference>
<gene>
    <name evidence="7" type="ORF">IM787_04645</name>
</gene>
<dbReference type="PANTHER" id="PTHR43872">
    <property type="entry name" value="MONOOXYGENASE, PUTATIVE (AFU_ORTHOLOGUE AFUA_8G02570)-RELATED"/>
    <property type="match status" value="1"/>
</dbReference>
<accession>A0ABR9S0M7</accession>
<evidence type="ECO:0000256" key="3">
    <source>
        <dbReference type="ARBA" id="ARBA00022630"/>
    </source>
</evidence>
<keyword evidence="6" id="KW-0503">Monooxygenase</keyword>
<comment type="caution">
    <text evidence="7">The sequence shown here is derived from an EMBL/GenBank/DDBJ whole genome shotgun (WGS) entry which is preliminary data.</text>
</comment>
<keyword evidence="8" id="KW-1185">Reference proteome</keyword>
<keyword evidence="5" id="KW-0560">Oxidoreductase</keyword>
<dbReference type="EMBL" id="JADDIV010000001">
    <property type="protein sequence ID" value="MBE7366847.1"/>
    <property type="molecule type" value="Genomic_DNA"/>
</dbReference>
<comment type="cofactor">
    <cofactor evidence="1">
        <name>FAD</name>
        <dbReference type="ChEBI" id="CHEBI:57692"/>
    </cofactor>
</comment>
<evidence type="ECO:0000313" key="7">
    <source>
        <dbReference type="EMBL" id="MBE7366847.1"/>
    </source>
</evidence>
<name>A0ABR9S0M7_9BURK</name>
<dbReference type="Pfam" id="PF13450">
    <property type="entry name" value="NAD_binding_8"/>
    <property type="match status" value="1"/>
</dbReference>
<evidence type="ECO:0000256" key="6">
    <source>
        <dbReference type="ARBA" id="ARBA00023033"/>
    </source>
</evidence>
<evidence type="ECO:0000256" key="5">
    <source>
        <dbReference type="ARBA" id="ARBA00023002"/>
    </source>
</evidence>
<dbReference type="InterPro" id="IPR020946">
    <property type="entry name" value="Flavin_mOase-like"/>
</dbReference>
<comment type="similarity">
    <text evidence="2">Belongs to the FAD-binding monooxygenase family.</text>
</comment>
<dbReference type="PANTHER" id="PTHR43872:SF1">
    <property type="entry name" value="MONOOXYGENASE, PUTATIVE (AFU_ORTHOLOGUE AFUA_8G02570)-RELATED"/>
    <property type="match status" value="1"/>
</dbReference>
<proteinExistence type="inferred from homology"/>
<dbReference type="SUPFAM" id="SSF51905">
    <property type="entry name" value="FAD/NAD(P)-binding domain"/>
    <property type="match status" value="1"/>
</dbReference>
<reference evidence="7 8" key="1">
    <citation type="submission" date="2020-10" db="EMBL/GenBank/DDBJ databases">
        <title>Ramlibacter sp. HM2 16S ribosomal RNA gene Genome sequencing and assembly.</title>
        <authorList>
            <person name="Kang M."/>
        </authorList>
    </citation>
    <scope>NUCLEOTIDE SEQUENCE [LARGE SCALE GENOMIC DNA]</scope>
    <source>
        <strain evidence="7 8">HM2</strain>
    </source>
</reference>
<dbReference type="InterPro" id="IPR036188">
    <property type="entry name" value="FAD/NAD-bd_sf"/>
</dbReference>
<keyword evidence="4" id="KW-0274">FAD</keyword>
<evidence type="ECO:0000256" key="4">
    <source>
        <dbReference type="ARBA" id="ARBA00022827"/>
    </source>
</evidence>
<evidence type="ECO:0000256" key="2">
    <source>
        <dbReference type="ARBA" id="ARBA00010139"/>
    </source>
</evidence>
<dbReference type="Proteomes" id="UP000806285">
    <property type="component" value="Unassembled WGS sequence"/>
</dbReference>
<protein>
    <submittedName>
        <fullName evidence="7">NAD(P)/FAD-dependent oxidoreductase</fullName>
    </submittedName>
</protein>
<dbReference type="Gene3D" id="3.50.50.60">
    <property type="entry name" value="FAD/NAD(P)-binding domain"/>
    <property type="match status" value="2"/>
</dbReference>
<sequence>MSHGTSTDFDVVVVGAGLSGIAAAHHLRQRCPRERFVILEGRGAIGGTWDLFRYPGVRSDSDMFTLGYSFRPWTSDATIAQGPDIRRYIADTARAEGTLEQIRFGHRVVAAHWDSAHARWTLEVQAEGALLHITCRFVFFCSGYYDYAQGHAPRWPGQETFAGRIVHPQHWPEDLALAGRRVVVIGSGATAVTLLPSLAAVAAHVTLLQRSPSYILALPARDGFGALLQRLLPRRWAYGLIRWKNVLLSLAFFQLSRRRPAAVRDWLVRQAVKQGGGRVEARHLQPRYDPWDQRLCIDPDAQMFRALRSGRADIVTGEIAAFTAAGLRLASGQELPADIVVTATGLELQMLGGARLTVDGRPVQVADALSYKGMMLSGVPNLALSMGYTNASWTLKAELIARQVCRILNHLRAKGLDVCMAVRDGSAGELRPAIDLRSGYAQRAAGELPRQGTRKPWRIHQNYLLDLFALKFGPLRDGALRFGRRGEPLR</sequence>
<evidence type="ECO:0000256" key="1">
    <source>
        <dbReference type="ARBA" id="ARBA00001974"/>
    </source>
</evidence>
<organism evidence="7 8">
    <name type="scientific">Ramlibacter pallidus</name>
    <dbReference type="NCBI Taxonomy" id="2780087"/>
    <lineage>
        <taxon>Bacteria</taxon>
        <taxon>Pseudomonadati</taxon>
        <taxon>Pseudomonadota</taxon>
        <taxon>Betaproteobacteria</taxon>
        <taxon>Burkholderiales</taxon>
        <taxon>Comamonadaceae</taxon>
        <taxon>Ramlibacter</taxon>
    </lineage>
</organism>